<dbReference type="PANTHER" id="PTHR34197">
    <property type="entry name" value="OS04G0591300 PROTEIN"/>
    <property type="match status" value="1"/>
</dbReference>
<reference evidence="2 3" key="1">
    <citation type="submission" date="2024-06" db="EMBL/GenBank/DDBJ databases">
        <title>A chromosome level genome sequence of Diviner's sage (Salvia divinorum).</title>
        <authorList>
            <person name="Ford S.A."/>
            <person name="Ro D.-K."/>
            <person name="Ness R.W."/>
            <person name="Phillips M.A."/>
        </authorList>
    </citation>
    <scope>NUCLEOTIDE SEQUENCE [LARGE SCALE GENOMIC DNA]</scope>
    <source>
        <strain evidence="2">SAF-2024a</strain>
        <tissue evidence="2">Leaf</tissue>
    </source>
</reference>
<dbReference type="AlphaFoldDB" id="A0ABD1HIR8"/>
<evidence type="ECO:0000313" key="3">
    <source>
        <dbReference type="Proteomes" id="UP001567538"/>
    </source>
</evidence>
<accession>A0ABD1HIR8</accession>
<gene>
    <name evidence="2" type="ORF">AAHA92_11982</name>
</gene>
<comment type="caution">
    <text evidence="2">The sequence shown here is derived from an EMBL/GenBank/DDBJ whole genome shotgun (WGS) entry which is preliminary data.</text>
</comment>
<feature type="region of interest" description="Disordered" evidence="1">
    <location>
        <begin position="52"/>
        <end position="72"/>
    </location>
</feature>
<feature type="compositionally biased region" description="Polar residues" evidence="1">
    <location>
        <begin position="92"/>
        <end position="102"/>
    </location>
</feature>
<name>A0ABD1HIR8_SALDI</name>
<dbReference type="PANTHER" id="PTHR34197:SF2">
    <property type="entry name" value="OS04G0591300 PROTEIN"/>
    <property type="match status" value="1"/>
</dbReference>
<evidence type="ECO:0000256" key="1">
    <source>
        <dbReference type="SAM" id="MobiDB-lite"/>
    </source>
</evidence>
<dbReference type="Proteomes" id="UP001567538">
    <property type="component" value="Unassembled WGS sequence"/>
</dbReference>
<feature type="region of interest" description="Disordered" evidence="1">
    <location>
        <begin position="108"/>
        <end position="130"/>
    </location>
</feature>
<feature type="compositionally biased region" description="Low complexity" evidence="1">
    <location>
        <begin position="53"/>
        <end position="63"/>
    </location>
</feature>
<sequence length="201" mass="22181">MAVYVGDEEVWKCPRHPSKRRRSGICPACLRDRLGSLCPNCHNARPCPCSAESSSSSSSSSSSNLIDGEPSFRRSRSVAVPFFRSRHGEETPGSSRARTPSFLSILKRSNTKRAELPPKPKNVVNSSEEENFESNDRIDDFVRMVSRSRSVNAGATSAMASGLFRRRDDAAASPARGKFWHFSSPMKVFRSSKTPKVVVQA</sequence>
<proteinExistence type="predicted"/>
<protein>
    <submittedName>
        <fullName evidence="2">Uncharacterized protein</fullName>
    </submittedName>
</protein>
<keyword evidence="3" id="KW-1185">Reference proteome</keyword>
<organism evidence="2 3">
    <name type="scientific">Salvia divinorum</name>
    <name type="common">Maria pastora</name>
    <name type="synonym">Diviner's sage</name>
    <dbReference type="NCBI Taxonomy" id="28513"/>
    <lineage>
        <taxon>Eukaryota</taxon>
        <taxon>Viridiplantae</taxon>
        <taxon>Streptophyta</taxon>
        <taxon>Embryophyta</taxon>
        <taxon>Tracheophyta</taxon>
        <taxon>Spermatophyta</taxon>
        <taxon>Magnoliopsida</taxon>
        <taxon>eudicotyledons</taxon>
        <taxon>Gunneridae</taxon>
        <taxon>Pentapetalae</taxon>
        <taxon>asterids</taxon>
        <taxon>lamiids</taxon>
        <taxon>Lamiales</taxon>
        <taxon>Lamiaceae</taxon>
        <taxon>Nepetoideae</taxon>
        <taxon>Mentheae</taxon>
        <taxon>Salviinae</taxon>
        <taxon>Salvia</taxon>
        <taxon>Salvia subgen. Calosphace</taxon>
    </lineage>
</organism>
<evidence type="ECO:0000313" key="2">
    <source>
        <dbReference type="EMBL" id="KAL1556339.1"/>
    </source>
</evidence>
<dbReference type="EMBL" id="JBEAFC010000005">
    <property type="protein sequence ID" value="KAL1556339.1"/>
    <property type="molecule type" value="Genomic_DNA"/>
</dbReference>
<feature type="region of interest" description="Disordered" evidence="1">
    <location>
        <begin position="83"/>
        <end position="102"/>
    </location>
</feature>